<evidence type="ECO:0000259" key="1">
    <source>
        <dbReference type="PROSITE" id="PS50887"/>
    </source>
</evidence>
<dbReference type="AlphaFoldDB" id="A0A7Z9BN99"/>
<name>A0A7Z9BN99_9CYAN</name>
<dbReference type="GO" id="GO:0043709">
    <property type="term" value="P:cell adhesion involved in single-species biofilm formation"/>
    <property type="evidence" value="ECO:0007669"/>
    <property type="project" value="TreeGrafter"/>
</dbReference>
<accession>A0A7Z9BN99</accession>
<dbReference type="InterPro" id="IPR050469">
    <property type="entry name" value="Diguanylate_Cyclase"/>
</dbReference>
<dbReference type="Pfam" id="PF00990">
    <property type="entry name" value="GGDEF"/>
    <property type="match status" value="1"/>
</dbReference>
<dbReference type="GO" id="GO:1902201">
    <property type="term" value="P:negative regulation of bacterial-type flagellum-dependent cell motility"/>
    <property type="evidence" value="ECO:0007669"/>
    <property type="project" value="TreeGrafter"/>
</dbReference>
<dbReference type="EMBL" id="CZCU02000124">
    <property type="protein sequence ID" value="VXD15512.1"/>
    <property type="molecule type" value="Genomic_DNA"/>
</dbReference>
<dbReference type="SMART" id="SM00267">
    <property type="entry name" value="GGDEF"/>
    <property type="match status" value="1"/>
</dbReference>
<dbReference type="InterPro" id="IPR043128">
    <property type="entry name" value="Rev_trsase/Diguanyl_cyclase"/>
</dbReference>
<dbReference type="GO" id="GO:0052621">
    <property type="term" value="F:diguanylate cyclase activity"/>
    <property type="evidence" value="ECO:0007669"/>
    <property type="project" value="TreeGrafter"/>
</dbReference>
<organism evidence="2 3">
    <name type="scientific">Planktothrix serta PCC 8927</name>
    <dbReference type="NCBI Taxonomy" id="671068"/>
    <lineage>
        <taxon>Bacteria</taxon>
        <taxon>Bacillati</taxon>
        <taxon>Cyanobacteriota</taxon>
        <taxon>Cyanophyceae</taxon>
        <taxon>Oscillatoriophycideae</taxon>
        <taxon>Oscillatoriales</taxon>
        <taxon>Microcoleaceae</taxon>
        <taxon>Planktothrix</taxon>
    </lineage>
</organism>
<comment type="caution">
    <text evidence="2">The sequence shown here is derived from an EMBL/GenBank/DDBJ whole genome shotgun (WGS) entry which is preliminary data.</text>
</comment>
<dbReference type="PANTHER" id="PTHR45138">
    <property type="entry name" value="REGULATORY COMPONENTS OF SENSORY TRANSDUCTION SYSTEM"/>
    <property type="match status" value="1"/>
</dbReference>
<evidence type="ECO:0000313" key="3">
    <source>
        <dbReference type="Proteomes" id="UP000184550"/>
    </source>
</evidence>
<sequence length="367" mass="41984">MLSSNEFDLYNLSHPIPSILCSSLSSTLQDQHLYDCQVDVSECGEVVANYFNYNPLFPGVILTQKQEFFGMISRRRFLERLSRPYGIELFLKRPLKLLYRLEKKQLLILAGSTPILEATQSALKRLPDLVYEPIVVQLAPQIYRLIDMYQLLLAQAQIHQLSNQILQELYQELQIKASLDGLTQVANRHFFDQYFEQQWLQLEFTKFPLSLIFTDVDYFKAYNDTYGHQAGDDCLKQIAQVIAQTLTLDQGLVARYGGEEFVVVLPKIYLDQAILIAEKMRDNIKAIQLHHPSSSVSSHVTISLGIATVEFGNSEIMNQIKTPGDLIIAADQALYEAKNQGRDRVVSFSMRDPYLWVTSPQVSLQNH</sequence>
<keyword evidence="3" id="KW-1185">Reference proteome</keyword>
<feature type="domain" description="GGDEF" evidence="1">
    <location>
        <begin position="207"/>
        <end position="350"/>
    </location>
</feature>
<dbReference type="GO" id="GO:0005886">
    <property type="term" value="C:plasma membrane"/>
    <property type="evidence" value="ECO:0007669"/>
    <property type="project" value="TreeGrafter"/>
</dbReference>
<dbReference type="InterPro" id="IPR000160">
    <property type="entry name" value="GGDEF_dom"/>
</dbReference>
<dbReference type="PROSITE" id="PS50887">
    <property type="entry name" value="GGDEF"/>
    <property type="match status" value="1"/>
</dbReference>
<reference evidence="2" key="1">
    <citation type="submission" date="2019-10" db="EMBL/GenBank/DDBJ databases">
        <authorList>
            <consortium name="Genoscope - CEA"/>
            <person name="William W."/>
        </authorList>
    </citation>
    <scope>NUCLEOTIDE SEQUENCE [LARGE SCALE GENOMIC DNA]</scope>
    <source>
        <strain evidence="2">BBR_PRJEB10992</strain>
    </source>
</reference>
<evidence type="ECO:0000313" key="2">
    <source>
        <dbReference type="EMBL" id="VXD15512.1"/>
    </source>
</evidence>
<dbReference type="RefSeq" id="WP_083616405.1">
    <property type="nucleotide sequence ID" value="NZ_LR734824.1"/>
</dbReference>
<dbReference type="InterPro" id="IPR029787">
    <property type="entry name" value="Nucleotide_cyclase"/>
</dbReference>
<dbReference type="NCBIfam" id="TIGR00254">
    <property type="entry name" value="GGDEF"/>
    <property type="match status" value="1"/>
</dbReference>
<dbReference type="CDD" id="cd01949">
    <property type="entry name" value="GGDEF"/>
    <property type="match status" value="1"/>
</dbReference>
<gene>
    <name evidence="2" type="ORF">PL8927_50009</name>
</gene>
<protein>
    <submittedName>
        <fullName evidence="2">GGDEF domain protein</fullName>
    </submittedName>
</protein>
<proteinExistence type="predicted"/>
<dbReference type="OrthoDB" id="9759607at2"/>
<dbReference type="Proteomes" id="UP000184550">
    <property type="component" value="Unassembled WGS sequence"/>
</dbReference>
<dbReference type="Gene3D" id="3.30.70.270">
    <property type="match status" value="1"/>
</dbReference>
<dbReference type="SUPFAM" id="SSF55073">
    <property type="entry name" value="Nucleotide cyclase"/>
    <property type="match status" value="1"/>
</dbReference>
<dbReference type="FunFam" id="3.30.70.270:FF:000001">
    <property type="entry name" value="Diguanylate cyclase domain protein"/>
    <property type="match status" value="1"/>
</dbReference>
<dbReference type="PANTHER" id="PTHR45138:SF9">
    <property type="entry name" value="DIGUANYLATE CYCLASE DGCM-RELATED"/>
    <property type="match status" value="1"/>
</dbReference>